<evidence type="ECO:0000313" key="4">
    <source>
        <dbReference type="Proteomes" id="UP000826709"/>
    </source>
</evidence>
<proteinExistence type="predicted"/>
<gene>
    <name evidence="3" type="ORF">E2N92_13055</name>
</gene>
<dbReference type="OrthoDB" id="84819at2157"/>
<dbReference type="GO" id="GO:0003824">
    <property type="term" value="F:catalytic activity"/>
    <property type="evidence" value="ECO:0007669"/>
    <property type="project" value="InterPro"/>
</dbReference>
<dbReference type="AlphaFoldDB" id="A0A8G1A486"/>
<dbReference type="RefSeq" id="WP_220681600.1">
    <property type="nucleotide sequence ID" value="NZ_CP037968.1"/>
</dbReference>
<evidence type="ECO:0000259" key="2">
    <source>
        <dbReference type="Pfam" id="PF00432"/>
    </source>
</evidence>
<dbReference type="EMBL" id="CP037968">
    <property type="protein sequence ID" value="QYZ80290.1"/>
    <property type="molecule type" value="Genomic_DNA"/>
</dbReference>
<keyword evidence="1" id="KW-0677">Repeat</keyword>
<evidence type="ECO:0000313" key="3">
    <source>
        <dbReference type="EMBL" id="QYZ80290.1"/>
    </source>
</evidence>
<dbReference type="Pfam" id="PF00432">
    <property type="entry name" value="Prenyltrans"/>
    <property type="match status" value="2"/>
</dbReference>
<organism evidence="3 4">
    <name type="scientific">Methanofollis formosanus</name>
    <dbReference type="NCBI Taxonomy" id="299308"/>
    <lineage>
        <taxon>Archaea</taxon>
        <taxon>Methanobacteriati</taxon>
        <taxon>Methanobacteriota</taxon>
        <taxon>Stenosarchaea group</taxon>
        <taxon>Methanomicrobia</taxon>
        <taxon>Methanomicrobiales</taxon>
        <taxon>Methanomicrobiaceae</taxon>
        <taxon>Methanofollis</taxon>
    </lineage>
</organism>
<keyword evidence="4" id="KW-1185">Reference proteome</keyword>
<dbReference type="Proteomes" id="UP000826709">
    <property type="component" value="Chromosome"/>
</dbReference>
<dbReference type="SUPFAM" id="SSF48239">
    <property type="entry name" value="Terpenoid cyclases/Protein prenyltransferases"/>
    <property type="match status" value="1"/>
</dbReference>
<evidence type="ECO:0000256" key="1">
    <source>
        <dbReference type="ARBA" id="ARBA00022737"/>
    </source>
</evidence>
<protein>
    <recommendedName>
        <fullName evidence="2">Prenyltransferase alpha-alpha toroid domain-containing protein</fullName>
    </recommendedName>
</protein>
<dbReference type="Gene3D" id="1.50.10.20">
    <property type="match status" value="2"/>
</dbReference>
<reference evidence="3" key="1">
    <citation type="journal article" date="2005" name="Int. J. Syst. Evol. Microbiol.">
        <title>Methanofollis formosanus sp. nov., isolated from a fish pond.</title>
        <authorList>
            <person name="Wu S.Y."/>
            <person name="Chen S.C."/>
            <person name="Lai M.C."/>
        </authorList>
    </citation>
    <scope>NUCLEOTIDE SEQUENCE</scope>
    <source>
        <strain evidence="3">ML15</strain>
    </source>
</reference>
<sequence length="285" mass="30754">MLPDEISYSCIRYIAERRCPDGGYCFYRLNEPNPADTFFALDTLRLLGAMPDDPDTACWLLERQGADGRYHSLESSTYVLSSLAALHLRPERDPLPWLSSVVPSARGGGTRPVESTSLLSRPYFFVRLCQSLGVPLPPTVRTAFIDAVRACRHPDGGYGGGPSTLVETYHALAISAALGNLHPDTRTFLARCVHPIYGYLNLPGAVPAYLEHVAAGVGVARLLGVPPADGAGACVRRCQRETGGFARSVFGGTATLKYTWHAVTTLDALECSGKTLSDRTHAETS</sequence>
<feature type="domain" description="Prenyltransferase alpha-alpha toroid" evidence="2">
    <location>
        <begin position="9"/>
        <end position="72"/>
    </location>
</feature>
<name>A0A8G1A486_9EURY</name>
<dbReference type="InterPro" id="IPR008930">
    <property type="entry name" value="Terpenoid_cyclase/PrenylTrfase"/>
</dbReference>
<reference evidence="3" key="2">
    <citation type="submission" date="2019-03" db="EMBL/GenBank/DDBJ databases">
        <authorList>
            <person name="Chen S.-C."/>
            <person name="Wu S.-Y."/>
            <person name="Lai M.-C."/>
        </authorList>
    </citation>
    <scope>NUCLEOTIDE SEQUENCE</scope>
    <source>
        <strain evidence="3">ML15</strain>
    </source>
</reference>
<accession>A0A8G1A486</accession>
<dbReference type="InterPro" id="IPR001330">
    <property type="entry name" value="Prenyltrans"/>
</dbReference>
<feature type="domain" description="Prenyltransferase alpha-alpha toroid" evidence="2">
    <location>
        <begin position="120"/>
        <end position="273"/>
    </location>
</feature>
<dbReference type="KEGG" id="mfk:E2N92_13055"/>